<reference evidence="5 6" key="1">
    <citation type="submission" date="2024-03" db="EMBL/GenBank/DDBJ databases">
        <title>Draft genome sequence of Klenkia terrae.</title>
        <authorList>
            <person name="Duangmal K."/>
            <person name="Chantavorakit T."/>
        </authorList>
    </citation>
    <scope>NUCLEOTIDE SEQUENCE [LARGE SCALE GENOMIC DNA]</scope>
    <source>
        <strain evidence="5 6">JCM 17786</strain>
    </source>
</reference>
<dbReference type="PRINTS" id="PR00598">
    <property type="entry name" value="HTHMARR"/>
</dbReference>
<dbReference type="RefSeq" id="WP_336392569.1">
    <property type="nucleotide sequence ID" value="NZ_JBAPLV010000019.1"/>
</dbReference>
<dbReference type="InterPro" id="IPR023187">
    <property type="entry name" value="Tscrpt_reg_MarR-type_CS"/>
</dbReference>
<evidence type="ECO:0000259" key="4">
    <source>
        <dbReference type="PROSITE" id="PS50995"/>
    </source>
</evidence>
<keyword evidence="6" id="KW-1185">Reference proteome</keyword>
<feature type="domain" description="HTH marR-type" evidence="4">
    <location>
        <begin position="8"/>
        <end position="142"/>
    </location>
</feature>
<dbReference type="InterPro" id="IPR039422">
    <property type="entry name" value="MarR/SlyA-like"/>
</dbReference>
<dbReference type="InterPro" id="IPR000835">
    <property type="entry name" value="HTH_MarR-typ"/>
</dbReference>
<dbReference type="SMART" id="SM00347">
    <property type="entry name" value="HTH_MARR"/>
    <property type="match status" value="1"/>
</dbReference>
<dbReference type="InterPro" id="IPR036390">
    <property type="entry name" value="WH_DNA-bd_sf"/>
</dbReference>
<dbReference type="Proteomes" id="UP001373496">
    <property type="component" value="Unassembled WGS sequence"/>
</dbReference>
<name>A0ABU8E900_9ACTN</name>
<evidence type="ECO:0000313" key="5">
    <source>
        <dbReference type="EMBL" id="MEI4280121.1"/>
    </source>
</evidence>
<dbReference type="EMBL" id="JBAPLV010000019">
    <property type="protein sequence ID" value="MEI4280121.1"/>
    <property type="molecule type" value="Genomic_DNA"/>
</dbReference>
<evidence type="ECO:0000256" key="3">
    <source>
        <dbReference type="ARBA" id="ARBA00023163"/>
    </source>
</evidence>
<protein>
    <submittedName>
        <fullName evidence="5">MarR family transcriptional regulator</fullName>
    </submittedName>
</protein>
<dbReference type="PANTHER" id="PTHR33164:SF57">
    <property type="entry name" value="MARR-FAMILY TRANSCRIPTIONAL REGULATOR"/>
    <property type="match status" value="1"/>
</dbReference>
<dbReference type="Pfam" id="PF01047">
    <property type="entry name" value="MarR"/>
    <property type="match status" value="1"/>
</dbReference>
<gene>
    <name evidence="5" type="ORF">UXQ13_16740</name>
</gene>
<dbReference type="InterPro" id="IPR036388">
    <property type="entry name" value="WH-like_DNA-bd_sf"/>
</dbReference>
<organism evidence="5 6">
    <name type="scientific">Klenkia terrae</name>
    <dbReference type="NCBI Taxonomy" id="1052259"/>
    <lineage>
        <taxon>Bacteria</taxon>
        <taxon>Bacillati</taxon>
        <taxon>Actinomycetota</taxon>
        <taxon>Actinomycetes</taxon>
        <taxon>Geodermatophilales</taxon>
        <taxon>Geodermatophilaceae</taxon>
        <taxon>Klenkia</taxon>
    </lineage>
</organism>
<sequence>MQLAQHTADRLTAGLSQLIRAGRHLSHAAAHELYGDLPSFGWAVLVPLERDGEQRCSALAAGLGVDGSVASRQVAALERAGYVQRRPDPLDGRASLIGLSEAGAAALARTREVRADWATAALADWTDEEADTLCRLLERLTADLAVGRPARTPRPAAVG</sequence>
<evidence type="ECO:0000256" key="2">
    <source>
        <dbReference type="ARBA" id="ARBA00023125"/>
    </source>
</evidence>
<dbReference type="SUPFAM" id="SSF46785">
    <property type="entry name" value="Winged helix' DNA-binding domain"/>
    <property type="match status" value="1"/>
</dbReference>
<keyword evidence="1" id="KW-0805">Transcription regulation</keyword>
<keyword evidence="2" id="KW-0238">DNA-binding</keyword>
<dbReference type="PANTHER" id="PTHR33164">
    <property type="entry name" value="TRANSCRIPTIONAL REGULATOR, MARR FAMILY"/>
    <property type="match status" value="1"/>
</dbReference>
<dbReference type="PROSITE" id="PS01117">
    <property type="entry name" value="HTH_MARR_1"/>
    <property type="match status" value="1"/>
</dbReference>
<evidence type="ECO:0000256" key="1">
    <source>
        <dbReference type="ARBA" id="ARBA00023015"/>
    </source>
</evidence>
<proteinExistence type="predicted"/>
<keyword evidence="3" id="KW-0804">Transcription</keyword>
<dbReference type="Gene3D" id="1.10.10.10">
    <property type="entry name" value="Winged helix-like DNA-binding domain superfamily/Winged helix DNA-binding domain"/>
    <property type="match status" value="1"/>
</dbReference>
<comment type="caution">
    <text evidence="5">The sequence shown here is derived from an EMBL/GenBank/DDBJ whole genome shotgun (WGS) entry which is preliminary data.</text>
</comment>
<accession>A0ABU8E900</accession>
<dbReference type="PROSITE" id="PS50995">
    <property type="entry name" value="HTH_MARR_2"/>
    <property type="match status" value="1"/>
</dbReference>
<evidence type="ECO:0000313" key="6">
    <source>
        <dbReference type="Proteomes" id="UP001373496"/>
    </source>
</evidence>